<organism evidence="6 7">
    <name type="scientific">Talaromyces pinophilus</name>
    <name type="common">Penicillium pinophilum</name>
    <dbReference type="NCBI Taxonomy" id="128442"/>
    <lineage>
        <taxon>Eukaryota</taxon>
        <taxon>Fungi</taxon>
        <taxon>Dikarya</taxon>
        <taxon>Ascomycota</taxon>
        <taxon>Pezizomycotina</taxon>
        <taxon>Eurotiomycetes</taxon>
        <taxon>Eurotiomycetidae</taxon>
        <taxon>Eurotiales</taxon>
        <taxon>Trichocomaceae</taxon>
        <taxon>Talaromyces</taxon>
        <taxon>Talaromyces sect. Talaromyces</taxon>
    </lineage>
</organism>
<comment type="caution">
    <text evidence="6">The sequence shown here is derived from an EMBL/GenBank/DDBJ whole genome shotgun (WGS) entry which is preliminary data.</text>
</comment>
<dbReference type="Pfam" id="PF01494">
    <property type="entry name" value="FAD_binding_3"/>
    <property type="match status" value="1"/>
</dbReference>
<evidence type="ECO:0000256" key="1">
    <source>
        <dbReference type="ARBA" id="ARBA00022630"/>
    </source>
</evidence>
<evidence type="ECO:0000313" key="7">
    <source>
        <dbReference type="Proteomes" id="UP000053095"/>
    </source>
</evidence>
<evidence type="ECO:0000313" key="6">
    <source>
        <dbReference type="EMBL" id="GAM37772.1"/>
    </source>
</evidence>
<proteinExistence type="predicted"/>
<dbReference type="Pfam" id="PF03663">
    <property type="entry name" value="Glyco_hydro_76"/>
    <property type="match status" value="1"/>
</dbReference>
<keyword evidence="2" id="KW-0274">FAD</keyword>
<feature type="domain" description="FAD-binding" evidence="5">
    <location>
        <begin position="146"/>
        <end position="446"/>
    </location>
</feature>
<dbReference type="Gene3D" id="3.50.50.60">
    <property type="entry name" value="FAD/NAD(P)-binding domain"/>
    <property type="match status" value="1"/>
</dbReference>
<dbReference type="GO" id="GO:0071949">
    <property type="term" value="F:FAD binding"/>
    <property type="evidence" value="ECO:0007669"/>
    <property type="project" value="InterPro"/>
</dbReference>
<dbReference type="InterPro" id="IPR005198">
    <property type="entry name" value="Glyco_hydro_76"/>
</dbReference>
<dbReference type="Proteomes" id="UP000053095">
    <property type="component" value="Unassembled WGS sequence"/>
</dbReference>
<evidence type="ECO:0000256" key="4">
    <source>
        <dbReference type="SAM" id="MobiDB-lite"/>
    </source>
</evidence>
<dbReference type="AlphaFoldDB" id="A0A6V8H8R7"/>
<name>A0A6V8H8R7_TALPI</name>
<dbReference type="InterPro" id="IPR051704">
    <property type="entry name" value="FAD_aromatic-hydroxylase"/>
</dbReference>
<dbReference type="InterPro" id="IPR036188">
    <property type="entry name" value="FAD/NAD-bd_sf"/>
</dbReference>
<feature type="region of interest" description="Disordered" evidence="4">
    <location>
        <begin position="79"/>
        <end position="123"/>
    </location>
</feature>
<sequence length="534" mass="59057">MANWLSTIALIVPYTSPTILPKLQGSAAAAGKQCSGPNSACGMQWFNPTYDGTTAIEQEMSAMSIFANTLVAFATPSSTSSSSSSYSAPDTPAPVTANTGGNSTSNPTGGQSNTGYQPPKQMNITGGDRAGAAILTLVFASAWIGYWLSKCGHKVVVVERFPFLRASGAQIDLRAQGIEVVKRMGLLDVIRGKLVEEIGFSFVDSQGKTKATVMANKSGKGAQSLTSEFEIMRGDLVRLLYDATKDRVEYIFGKLVESFEQEGEQVVVRFSDGSSDSFDLLVGADGQGSRIRQAILPPTTTDPYRHLDVHIAYFFVPRTEDDTEMSQMHLSPRGRVITRRSHNQHETQVYFMVRDESKELRSLPRAPLEQQKEFWSTRFADAGWQAPRFLECMKSTENFYTQEVVQVCIDSWHKGRVVLVGDAAHCASPFSGMGTTGSFVGAYVLAGEISRHSDDLVRAFINYEAKLRPFVNELQKVNPTFLRLFMPETQWGIWVIHFFLGLLCFLRIPELLSRFSSEEEGGWKLPDYPELYTP</sequence>
<dbReference type="Gene3D" id="3.30.9.10">
    <property type="entry name" value="D-Amino Acid Oxidase, subunit A, domain 2"/>
    <property type="match status" value="1"/>
</dbReference>
<keyword evidence="3" id="KW-0560">Oxidoreductase</keyword>
<evidence type="ECO:0000259" key="5">
    <source>
        <dbReference type="Pfam" id="PF01494"/>
    </source>
</evidence>
<accession>A0A6V8H8R7</accession>
<dbReference type="PANTHER" id="PTHR46865:SF2">
    <property type="entry name" value="MONOOXYGENASE"/>
    <property type="match status" value="1"/>
</dbReference>
<keyword evidence="1" id="KW-0285">Flavoprotein</keyword>
<dbReference type="EMBL" id="DF933829">
    <property type="protein sequence ID" value="GAM37772.1"/>
    <property type="molecule type" value="Genomic_DNA"/>
</dbReference>
<protein>
    <recommendedName>
        <fullName evidence="5">FAD-binding domain-containing protein</fullName>
    </recommendedName>
</protein>
<dbReference type="PANTHER" id="PTHR46865">
    <property type="entry name" value="OXIDOREDUCTASE-RELATED"/>
    <property type="match status" value="1"/>
</dbReference>
<feature type="compositionally biased region" description="Low complexity" evidence="4">
    <location>
        <begin position="79"/>
        <end position="115"/>
    </location>
</feature>
<reference evidence="7" key="1">
    <citation type="journal article" date="2015" name="Genome Announc.">
        <title>Draft genome sequence of Talaromyces cellulolyticus strain Y-94, a source of lignocellulosic biomass-degrading enzymes.</title>
        <authorList>
            <person name="Fujii T."/>
            <person name="Koike H."/>
            <person name="Sawayama S."/>
            <person name="Yano S."/>
            <person name="Inoue H."/>
        </authorList>
    </citation>
    <scope>NUCLEOTIDE SEQUENCE [LARGE SCALE GENOMIC DNA]</scope>
    <source>
        <strain evidence="7">Y-94</strain>
    </source>
</reference>
<dbReference type="GO" id="GO:0016491">
    <property type="term" value="F:oxidoreductase activity"/>
    <property type="evidence" value="ECO:0007669"/>
    <property type="project" value="UniProtKB-KW"/>
</dbReference>
<evidence type="ECO:0000256" key="3">
    <source>
        <dbReference type="ARBA" id="ARBA00023002"/>
    </source>
</evidence>
<gene>
    <name evidence="6" type="ORF">TCE0_033f07980</name>
</gene>
<evidence type="ECO:0000256" key="2">
    <source>
        <dbReference type="ARBA" id="ARBA00022827"/>
    </source>
</evidence>
<keyword evidence="7" id="KW-1185">Reference proteome</keyword>
<dbReference type="SUPFAM" id="SSF51905">
    <property type="entry name" value="FAD/NAD(P)-binding domain"/>
    <property type="match status" value="1"/>
</dbReference>
<dbReference type="PRINTS" id="PR00420">
    <property type="entry name" value="RNGMNOXGNASE"/>
</dbReference>
<dbReference type="InterPro" id="IPR002938">
    <property type="entry name" value="FAD-bd"/>
</dbReference>